<evidence type="ECO:0000313" key="15">
    <source>
        <dbReference type="Proteomes" id="UP000054350"/>
    </source>
</evidence>
<dbReference type="EMBL" id="GG745335">
    <property type="protein sequence ID" value="KNE60037.1"/>
    <property type="molecule type" value="Genomic_DNA"/>
</dbReference>
<dbReference type="PANTHER" id="PTHR12388">
    <property type="entry name" value="MITOCHONDRIA ASSOCIATED GRANULOCYTE MACROPHAGE CSF SIGNALING MOLECULE"/>
    <property type="match status" value="1"/>
</dbReference>
<dbReference type="InterPro" id="IPR005341">
    <property type="entry name" value="Tim16"/>
</dbReference>
<evidence type="ECO:0000256" key="3">
    <source>
        <dbReference type="ARBA" id="ARBA00013571"/>
    </source>
</evidence>
<name>A0A0L0SC76_ALLM3</name>
<organism evidence="14 15">
    <name type="scientific">Allomyces macrogynus (strain ATCC 38327)</name>
    <name type="common">Allomyces javanicus var. macrogynus</name>
    <dbReference type="NCBI Taxonomy" id="578462"/>
    <lineage>
        <taxon>Eukaryota</taxon>
        <taxon>Fungi</taxon>
        <taxon>Fungi incertae sedis</taxon>
        <taxon>Blastocladiomycota</taxon>
        <taxon>Blastocladiomycetes</taxon>
        <taxon>Blastocladiales</taxon>
        <taxon>Blastocladiaceae</taxon>
        <taxon>Allomyces</taxon>
    </lineage>
</organism>
<keyword evidence="10" id="KW-0472">Membrane</keyword>
<evidence type="ECO:0000313" key="14">
    <source>
        <dbReference type="EMBL" id="KNE60037.1"/>
    </source>
</evidence>
<dbReference type="GO" id="GO:0005744">
    <property type="term" value="C:TIM23 mitochondrial import inner membrane translocase complex"/>
    <property type="evidence" value="ECO:0007669"/>
    <property type="project" value="InterPro"/>
</dbReference>
<dbReference type="Pfam" id="PF03656">
    <property type="entry name" value="Pam16"/>
    <property type="match status" value="1"/>
</dbReference>
<dbReference type="OrthoDB" id="10262892at2759"/>
<keyword evidence="7" id="KW-0653">Protein transport</keyword>
<evidence type="ECO:0000256" key="11">
    <source>
        <dbReference type="ARBA" id="ARBA00030422"/>
    </source>
</evidence>
<evidence type="ECO:0000256" key="2">
    <source>
        <dbReference type="ARBA" id="ARBA00008817"/>
    </source>
</evidence>
<evidence type="ECO:0000256" key="6">
    <source>
        <dbReference type="ARBA" id="ARBA00022792"/>
    </source>
</evidence>
<gene>
    <name evidence="14" type="ORF">AMAG_05474</name>
</gene>
<evidence type="ECO:0000256" key="4">
    <source>
        <dbReference type="ARBA" id="ARBA00020721"/>
    </source>
</evidence>
<reference evidence="14 15" key="1">
    <citation type="submission" date="2009-11" db="EMBL/GenBank/DDBJ databases">
        <title>Annotation of Allomyces macrogynus ATCC 38327.</title>
        <authorList>
            <consortium name="The Broad Institute Genome Sequencing Platform"/>
            <person name="Russ C."/>
            <person name="Cuomo C."/>
            <person name="Burger G."/>
            <person name="Gray M.W."/>
            <person name="Holland P.W.H."/>
            <person name="King N."/>
            <person name="Lang F.B.F."/>
            <person name="Roger A.J."/>
            <person name="Ruiz-Trillo I."/>
            <person name="Young S.K."/>
            <person name="Zeng Q."/>
            <person name="Gargeya S."/>
            <person name="Fitzgerald M."/>
            <person name="Haas B."/>
            <person name="Abouelleil A."/>
            <person name="Alvarado L."/>
            <person name="Arachchi H.M."/>
            <person name="Berlin A."/>
            <person name="Chapman S.B."/>
            <person name="Gearin G."/>
            <person name="Goldberg J."/>
            <person name="Griggs A."/>
            <person name="Gujja S."/>
            <person name="Hansen M."/>
            <person name="Heiman D."/>
            <person name="Howarth C."/>
            <person name="Larimer J."/>
            <person name="Lui A."/>
            <person name="MacDonald P.J.P."/>
            <person name="McCowen C."/>
            <person name="Montmayeur A."/>
            <person name="Murphy C."/>
            <person name="Neiman D."/>
            <person name="Pearson M."/>
            <person name="Priest M."/>
            <person name="Roberts A."/>
            <person name="Saif S."/>
            <person name="Shea T."/>
            <person name="Sisk P."/>
            <person name="Stolte C."/>
            <person name="Sykes S."/>
            <person name="Wortman J."/>
            <person name="Nusbaum C."/>
            <person name="Birren B."/>
        </authorList>
    </citation>
    <scope>NUCLEOTIDE SEQUENCE [LARGE SCALE GENOMIC DNA]</scope>
    <source>
        <strain evidence="14 15">ATCC 38327</strain>
    </source>
</reference>
<comment type="subcellular location">
    <subcellularLocation>
        <location evidence="1">Mitochondrion inner membrane</location>
        <topology evidence="1">Peripheral membrane protein</topology>
    </subcellularLocation>
</comment>
<feature type="region of interest" description="Disordered" evidence="13">
    <location>
        <begin position="37"/>
        <end position="60"/>
    </location>
</feature>
<comment type="similarity">
    <text evidence="2">Belongs to the TIM16/PAM16 family.</text>
</comment>
<evidence type="ECO:0000256" key="1">
    <source>
        <dbReference type="ARBA" id="ARBA00004637"/>
    </source>
</evidence>
<sequence length="150" mass="15862">MSLPKVIAQVVLTGAQIFGRAFADAYKQAAANAARQSASASGGPQRGPANADGSTNVTDDLTFKTGLTLDEAANILNLKKEPLPTQDEVLARYETMFKQNDPEKGGSWYLQAKVFRARERFDLELAEALKVSNPNVEPPAGGDAGAGPKA</sequence>
<evidence type="ECO:0000256" key="9">
    <source>
        <dbReference type="ARBA" id="ARBA00023128"/>
    </source>
</evidence>
<dbReference type="OMA" id="RMFKIND"/>
<dbReference type="eggNOG" id="KOG3442">
    <property type="taxonomic scope" value="Eukaryota"/>
</dbReference>
<evidence type="ECO:0000256" key="10">
    <source>
        <dbReference type="ARBA" id="ARBA00023136"/>
    </source>
</evidence>
<dbReference type="GO" id="GO:0030150">
    <property type="term" value="P:protein import into mitochondrial matrix"/>
    <property type="evidence" value="ECO:0007669"/>
    <property type="project" value="InterPro"/>
</dbReference>
<accession>A0A0L0SC76</accession>
<dbReference type="Gene3D" id="1.10.287.110">
    <property type="entry name" value="DnaJ domain"/>
    <property type="match status" value="1"/>
</dbReference>
<evidence type="ECO:0000256" key="13">
    <source>
        <dbReference type="SAM" id="MobiDB-lite"/>
    </source>
</evidence>
<keyword evidence="9" id="KW-0496">Mitochondrion</keyword>
<keyword evidence="15" id="KW-1185">Reference proteome</keyword>
<dbReference type="FunFam" id="1.10.287.110:FF:000006">
    <property type="entry name" value="Import inner membrane translocase subunit TIM16"/>
    <property type="match status" value="1"/>
</dbReference>
<dbReference type="AlphaFoldDB" id="A0A0L0SC76"/>
<evidence type="ECO:0000256" key="7">
    <source>
        <dbReference type="ARBA" id="ARBA00022927"/>
    </source>
</evidence>
<reference evidence="15" key="2">
    <citation type="submission" date="2009-11" db="EMBL/GenBank/DDBJ databases">
        <title>The Genome Sequence of Allomyces macrogynus strain ATCC 38327.</title>
        <authorList>
            <consortium name="The Broad Institute Genome Sequencing Platform"/>
            <person name="Russ C."/>
            <person name="Cuomo C."/>
            <person name="Shea T."/>
            <person name="Young S.K."/>
            <person name="Zeng Q."/>
            <person name="Koehrsen M."/>
            <person name="Haas B."/>
            <person name="Borodovsky M."/>
            <person name="Guigo R."/>
            <person name="Alvarado L."/>
            <person name="Berlin A."/>
            <person name="Borenstein D."/>
            <person name="Chen Z."/>
            <person name="Engels R."/>
            <person name="Freedman E."/>
            <person name="Gellesch M."/>
            <person name="Goldberg J."/>
            <person name="Griggs A."/>
            <person name="Gujja S."/>
            <person name="Heiman D."/>
            <person name="Hepburn T."/>
            <person name="Howarth C."/>
            <person name="Jen D."/>
            <person name="Larson L."/>
            <person name="Lewis B."/>
            <person name="Mehta T."/>
            <person name="Park D."/>
            <person name="Pearson M."/>
            <person name="Roberts A."/>
            <person name="Saif S."/>
            <person name="Shenoy N."/>
            <person name="Sisk P."/>
            <person name="Stolte C."/>
            <person name="Sykes S."/>
            <person name="Walk T."/>
            <person name="White J."/>
            <person name="Yandava C."/>
            <person name="Burger G."/>
            <person name="Gray M.W."/>
            <person name="Holland P.W.H."/>
            <person name="King N."/>
            <person name="Lang F.B.F."/>
            <person name="Roger A.J."/>
            <person name="Ruiz-Trillo I."/>
            <person name="Lander E."/>
            <person name="Nusbaum C."/>
        </authorList>
    </citation>
    <scope>NUCLEOTIDE SEQUENCE [LARGE SCALE GENOMIC DNA]</scope>
    <source>
        <strain evidence="15">ATCC 38327</strain>
    </source>
</reference>
<dbReference type="Proteomes" id="UP000054350">
    <property type="component" value="Unassembled WGS sequence"/>
</dbReference>
<proteinExistence type="inferred from homology"/>
<dbReference type="InterPro" id="IPR036869">
    <property type="entry name" value="J_dom_sf"/>
</dbReference>
<dbReference type="STRING" id="578462.A0A0L0SC76"/>
<keyword evidence="6" id="KW-0999">Mitochondrion inner membrane</keyword>
<keyword evidence="5" id="KW-0813">Transport</keyword>
<dbReference type="PANTHER" id="PTHR12388:SF0">
    <property type="entry name" value="MITOCHONDRIAL IMPORT INNER MEMBRANE TRANSLOCASE SUBUNIT TIM16"/>
    <property type="match status" value="1"/>
</dbReference>
<dbReference type="VEuPathDB" id="FungiDB:AMAG_05474"/>
<evidence type="ECO:0000256" key="12">
    <source>
        <dbReference type="ARBA" id="ARBA00031407"/>
    </source>
</evidence>
<keyword evidence="8" id="KW-0811">Translocation</keyword>
<evidence type="ECO:0000256" key="8">
    <source>
        <dbReference type="ARBA" id="ARBA00023010"/>
    </source>
</evidence>
<protein>
    <recommendedName>
        <fullName evidence="4">Mitochondrial import inner membrane translocase subunit TIM16</fullName>
    </recommendedName>
    <alternativeName>
        <fullName evidence="3">Mitochondrial import inner membrane translocase subunit tim16</fullName>
    </alternativeName>
    <alternativeName>
        <fullName evidence="11 12">Presequence translocated-associated motor subunit PAM16</fullName>
    </alternativeName>
</protein>
<evidence type="ECO:0000256" key="5">
    <source>
        <dbReference type="ARBA" id="ARBA00022448"/>
    </source>
</evidence>